<dbReference type="PANTHER" id="PTHR34295:SF1">
    <property type="entry name" value="BIOTIN TRANSPORTER BIOY"/>
    <property type="match status" value="1"/>
</dbReference>
<gene>
    <name evidence="4" type="ORF">C1706_01895</name>
</gene>
<dbReference type="Pfam" id="PF02632">
    <property type="entry name" value="BioY"/>
    <property type="match status" value="1"/>
</dbReference>
<feature type="transmembrane region" description="Helical" evidence="3">
    <location>
        <begin position="95"/>
        <end position="117"/>
    </location>
</feature>
<evidence type="ECO:0000313" key="5">
    <source>
        <dbReference type="Proteomes" id="UP000290624"/>
    </source>
</evidence>
<sequence>MSTQVIAPPRYLATARDASLVADIALVLGGTALITASAFVIVPLPFTPVPIALSTFTVMATGAALGPLRGTLSAALYVLIGMLGAPVFANGHSGVAFPTFGYLIGYVIAAWVVGQLARHQADRRVGTTLALGALGTLILYACGVPWLAVSLGIDLGMAIQLGVVPFLIGDTLKVLALAGLLPSLWRLVARIRPDDRAGAR</sequence>
<dbReference type="PANTHER" id="PTHR34295">
    <property type="entry name" value="BIOTIN TRANSPORTER BIOY"/>
    <property type="match status" value="1"/>
</dbReference>
<accession>A0A4Q2EJ20</accession>
<dbReference type="GO" id="GO:0005886">
    <property type="term" value="C:plasma membrane"/>
    <property type="evidence" value="ECO:0007669"/>
    <property type="project" value="UniProtKB-SubCell"/>
</dbReference>
<feature type="transmembrane region" description="Helical" evidence="3">
    <location>
        <begin position="72"/>
        <end position="89"/>
    </location>
</feature>
<feature type="transmembrane region" description="Helical" evidence="3">
    <location>
        <begin position="129"/>
        <end position="153"/>
    </location>
</feature>
<name>A0A4Q2EJ20_9ACTN</name>
<dbReference type="InterPro" id="IPR003784">
    <property type="entry name" value="BioY"/>
</dbReference>
<dbReference type="Proteomes" id="UP000290624">
    <property type="component" value="Unassembled WGS sequence"/>
</dbReference>
<evidence type="ECO:0000313" key="4">
    <source>
        <dbReference type="EMBL" id="RXW33531.1"/>
    </source>
</evidence>
<feature type="transmembrane region" description="Helical" evidence="3">
    <location>
        <begin position="20"/>
        <end position="42"/>
    </location>
</feature>
<organism evidence="4 5">
    <name type="scientific">Propioniciclava flava</name>
    <dbReference type="NCBI Taxonomy" id="2072026"/>
    <lineage>
        <taxon>Bacteria</taxon>
        <taxon>Bacillati</taxon>
        <taxon>Actinomycetota</taxon>
        <taxon>Actinomycetes</taxon>
        <taxon>Propionibacteriales</taxon>
        <taxon>Propionibacteriaceae</taxon>
        <taxon>Propioniciclava</taxon>
    </lineage>
</organism>
<dbReference type="AlphaFoldDB" id="A0A4Q2EJ20"/>
<keyword evidence="3" id="KW-0812">Transmembrane</keyword>
<dbReference type="GO" id="GO:0015225">
    <property type="term" value="F:biotin transmembrane transporter activity"/>
    <property type="evidence" value="ECO:0007669"/>
    <property type="project" value="UniProtKB-UniRule"/>
</dbReference>
<dbReference type="RefSeq" id="WP_129457496.1">
    <property type="nucleotide sequence ID" value="NZ_PPCV01000001.1"/>
</dbReference>
<feature type="transmembrane region" description="Helical" evidence="3">
    <location>
        <begin position="48"/>
        <end position="65"/>
    </location>
</feature>
<evidence type="ECO:0000256" key="1">
    <source>
        <dbReference type="ARBA" id="ARBA00010692"/>
    </source>
</evidence>
<evidence type="ECO:0000256" key="3">
    <source>
        <dbReference type="SAM" id="Phobius"/>
    </source>
</evidence>
<reference evidence="4 5" key="1">
    <citation type="submission" date="2018-01" db="EMBL/GenBank/DDBJ databases">
        <title>Lactibacter flavus gen. nov., sp. nov., a novel bacterium of the family Propionibacteriaceae isolated from raw milk and dairy products.</title>
        <authorList>
            <person name="Wenning M."/>
            <person name="Breitenwieser F."/>
            <person name="Huptas C."/>
            <person name="von Neubeck M."/>
            <person name="Busse H.-J."/>
            <person name="Scherer S."/>
        </authorList>
    </citation>
    <scope>NUCLEOTIDE SEQUENCE [LARGE SCALE GENOMIC DNA]</scope>
    <source>
        <strain evidence="4 5">VG341</strain>
    </source>
</reference>
<dbReference type="Gene3D" id="1.10.1760.20">
    <property type="match status" value="1"/>
</dbReference>
<comment type="subcellular location">
    <subcellularLocation>
        <location evidence="2">Cell membrane</location>
        <topology evidence="2">Multi-pass membrane protein</topology>
    </subcellularLocation>
</comment>
<dbReference type="EMBL" id="PPCV01000001">
    <property type="protein sequence ID" value="RXW33531.1"/>
    <property type="molecule type" value="Genomic_DNA"/>
</dbReference>
<keyword evidence="2" id="KW-1003">Cell membrane</keyword>
<protein>
    <recommendedName>
        <fullName evidence="2">Biotin transporter</fullName>
    </recommendedName>
</protein>
<proteinExistence type="inferred from homology"/>
<dbReference type="PIRSF" id="PIRSF016661">
    <property type="entry name" value="BioY"/>
    <property type="match status" value="1"/>
</dbReference>
<comment type="similarity">
    <text evidence="1 2">Belongs to the BioY family.</text>
</comment>
<evidence type="ECO:0000256" key="2">
    <source>
        <dbReference type="PIRNR" id="PIRNR016661"/>
    </source>
</evidence>
<keyword evidence="3" id="KW-1133">Transmembrane helix</keyword>
<keyword evidence="5" id="KW-1185">Reference proteome</keyword>
<keyword evidence="2 3" id="KW-0472">Membrane</keyword>
<keyword evidence="2" id="KW-0813">Transport</keyword>
<feature type="transmembrane region" description="Helical" evidence="3">
    <location>
        <begin position="159"/>
        <end position="181"/>
    </location>
</feature>
<dbReference type="OrthoDB" id="1496139at2"/>
<comment type="caution">
    <text evidence="4">The sequence shown here is derived from an EMBL/GenBank/DDBJ whole genome shotgun (WGS) entry which is preliminary data.</text>
</comment>